<sequence length="166" mass="18549">MLARCVGQTIFSINFMANLGSNRAQALKMVRMNVLADALNTIQAAERGGKRQVMIRPNSKVTCRFLSVMMKHGYIGEFEIVDDHRNGKIVVNLTGRLNMCGVISPRFDICLRDLERWTNNLLPSRQFGCLVLTTSGGILDHEEARRRHLGGKILGVVSLAPTLTYF</sequence>
<keyword evidence="6" id="KW-1185">Reference proteome</keyword>
<dbReference type="Pfam" id="PF00410">
    <property type="entry name" value="Ribosomal_S8"/>
    <property type="match status" value="1"/>
</dbReference>
<evidence type="ECO:0000256" key="3">
    <source>
        <dbReference type="ARBA" id="ARBA00023274"/>
    </source>
</evidence>
<comment type="similarity">
    <text evidence="1 4">Belongs to the universal ribosomal protein uS8 family.</text>
</comment>
<dbReference type="Gene3D" id="3.30.1490.10">
    <property type="match status" value="1"/>
</dbReference>
<dbReference type="FunFam" id="3.30.1370.30:FF:000001">
    <property type="entry name" value="40S ribosomal protein S15a"/>
    <property type="match status" value="1"/>
</dbReference>
<evidence type="ECO:0000256" key="1">
    <source>
        <dbReference type="ARBA" id="ARBA00006471"/>
    </source>
</evidence>
<dbReference type="GO" id="GO:1990904">
    <property type="term" value="C:ribonucleoprotein complex"/>
    <property type="evidence" value="ECO:0007669"/>
    <property type="project" value="UniProtKB-KW"/>
</dbReference>
<dbReference type="GO" id="GO:0003735">
    <property type="term" value="F:structural constituent of ribosome"/>
    <property type="evidence" value="ECO:0007669"/>
    <property type="project" value="InterPro"/>
</dbReference>
<dbReference type="FunFam" id="3.30.1490.10:FF:000002">
    <property type="entry name" value="40S ribosomal protein S15a"/>
    <property type="match status" value="1"/>
</dbReference>
<protein>
    <submittedName>
        <fullName evidence="5">Ribosomal S15Aa</fullName>
    </submittedName>
</protein>
<dbReference type="InterPro" id="IPR035987">
    <property type="entry name" value="Ribosomal_uS8_sf"/>
</dbReference>
<evidence type="ECO:0000256" key="2">
    <source>
        <dbReference type="ARBA" id="ARBA00022980"/>
    </source>
</evidence>
<keyword evidence="2 4" id="KW-0689">Ribosomal protein</keyword>
<evidence type="ECO:0000313" key="5">
    <source>
        <dbReference type="EMBL" id="CAI9723920.1"/>
    </source>
</evidence>
<proteinExistence type="inferred from homology"/>
<keyword evidence="3 4" id="KW-0687">Ribonucleoprotein</keyword>
<name>A0AA36F4Q7_OCTVU</name>
<dbReference type="SUPFAM" id="SSF56047">
    <property type="entry name" value="Ribosomal protein S8"/>
    <property type="match status" value="1"/>
</dbReference>
<dbReference type="GO" id="GO:0005840">
    <property type="term" value="C:ribosome"/>
    <property type="evidence" value="ECO:0007669"/>
    <property type="project" value="UniProtKB-KW"/>
</dbReference>
<gene>
    <name evidence="5" type="ORF">OCTVUL_1B020840</name>
</gene>
<dbReference type="PANTHER" id="PTHR11758">
    <property type="entry name" value="40S RIBOSOMAL PROTEIN S15A"/>
    <property type="match status" value="1"/>
</dbReference>
<dbReference type="InterPro" id="IPR047863">
    <property type="entry name" value="Ribosomal_uS8_CS"/>
</dbReference>
<reference evidence="5" key="1">
    <citation type="submission" date="2023-08" db="EMBL/GenBank/DDBJ databases">
        <authorList>
            <person name="Alioto T."/>
            <person name="Alioto T."/>
            <person name="Gomez Garrido J."/>
        </authorList>
    </citation>
    <scope>NUCLEOTIDE SEQUENCE</scope>
</reference>
<organism evidence="5 6">
    <name type="scientific">Octopus vulgaris</name>
    <name type="common">Common octopus</name>
    <dbReference type="NCBI Taxonomy" id="6645"/>
    <lineage>
        <taxon>Eukaryota</taxon>
        <taxon>Metazoa</taxon>
        <taxon>Spiralia</taxon>
        <taxon>Lophotrochozoa</taxon>
        <taxon>Mollusca</taxon>
        <taxon>Cephalopoda</taxon>
        <taxon>Coleoidea</taxon>
        <taxon>Octopodiformes</taxon>
        <taxon>Octopoda</taxon>
        <taxon>Incirrata</taxon>
        <taxon>Octopodidae</taxon>
        <taxon>Octopus</taxon>
    </lineage>
</organism>
<dbReference type="EMBL" id="OX597819">
    <property type="protein sequence ID" value="CAI9723920.1"/>
    <property type="molecule type" value="Genomic_DNA"/>
</dbReference>
<dbReference type="AlphaFoldDB" id="A0AA36F4Q7"/>
<dbReference type="PROSITE" id="PS00053">
    <property type="entry name" value="RIBOSOMAL_S8"/>
    <property type="match status" value="1"/>
</dbReference>
<evidence type="ECO:0000256" key="4">
    <source>
        <dbReference type="RuleBase" id="RU003660"/>
    </source>
</evidence>
<accession>A0AA36F4Q7</accession>
<dbReference type="InterPro" id="IPR000630">
    <property type="entry name" value="Ribosomal_uS8"/>
</dbReference>
<dbReference type="NCBIfam" id="NF003115">
    <property type="entry name" value="PRK04034.1"/>
    <property type="match status" value="1"/>
</dbReference>
<dbReference type="GO" id="GO:0006412">
    <property type="term" value="P:translation"/>
    <property type="evidence" value="ECO:0007669"/>
    <property type="project" value="InterPro"/>
</dbReference>
<dbReference type="Proteomes" id="UP001162480">
    <property type="component" value="Chromosome 6"/>
</dbReference>
<evidence type="ECO:0000313" key="6">
    <source>
        <dbReference type="Proteomes" id="UP001162480"/>
    </source>
</evidence>
<dbReference type="Gene3D" id="3.30.1370.30">
    <property type="match status" value="1"/>
</dbReference>